<evidence type="ECO:0000256" key="1">
    <source>
        <dbReference type="SAM" id="MobiDB-lite"/>
    </source>
</evidence>
<feature type="domain" description="NAD-dependent epimerase/dehydratase" evidence="2">
    <location>
        <begin position="20"/>
        <end position="189"/>
    </location>
</feature>
<dbReference type="PANTHER" id="PTHR48079">
    <property type="entry name" value="PROTEIN YEEZ"/>
    <property type="match status" value="1"/>
</dbReference>
<accession>A0A937UKG4</accession>
<gene>
    <name evidence="3" type="ORF">I7412_06315</name>
</gene>
<dbReference type="InterPro" id="IPR051783">
    <property type="entry name" value="NAD(P)-dependent_oxidoreduct"/>
</dbReference>
<dbReference type="AlphaFoldDB" id="A0A937UKG4"/>
<reference evidence="3" key="1">
    <citation type="submission" date="2020-12" db="EMBL/GenBank/DDBJ databases">
        <title>Genomic characterization of non-nitrogen-fixing Frankia strains.</title>
        <authorList>
            <person name="Carlos-Shanley C."/>
            <person name="Guerra T."/>
            <person name="Hahn D."/>
        </authorList>
    </citation>
    <scope>NUCLEOTIDE SEQUENCE</scope>
    <source>
        <strain evidence="3">CN6</strain>
    </source>
</reference>
<sequence length="365" mass="39114">MTAANPMTAANEVAADARKVVVVGATGNIGTSVVRSLAERAEIGSIVGVARRTPEWTAPKTQWVRADVAEDDLTDALRGADAVIHLAWLFQPSHDPVVTWRTNVLGSIRVFEAAAAAGVPALIHTSSIGAYSPGPKDRPVAEDWPTNGWPGAAYTREKAYVERVLDAFERDHPYLRVVRFRPGFVLKREAASEQRRLFAGPLLPNGLVRRGAVPVFPDIPGLVFQTVHTDDLADAYRLAVLADVRGPFNLAADPVVDPMLLAEILGARVVRVPARAARAAVAAAWHLHLVPASPELFDAVLRMPVMDTARARTELGWSPRHDSTSAIKEFLAGLREGAGLPTPPLSEPVEGGRPAEVLTGVGQKP</sequence>
<dbReference type="Proteomes" id="UP000604475">
    <property type="component" value="Unassembled WGS sequence"/>
</dbReference>
<dbReference type="RefSeq" id="WP_203002387.1">
    <property type="nucleotide sequence ID" value="NZ_JAEACQ010000148.1"/>
</dbReference>
<protein>
    <submittedName>
        <fullName evidence="3">NAD-dependent epimerase/dehydratase family protein</fullName>
    </submittedName>
</protein>
<name>A0A937UKG4_9ACTN</name>
<dbReference type="GO" id="GO:0004029">
    <property type="term" value="F:aldehyde dehydrogenase (NAD+) activity"/>
    <property type="evidence" value="ECO:0007669"/>
    <property type="project" value="TreeGrafter"/>
</dbReference>
<dbReference type="GO" id="GO:0005737">
    <property type="term" value="C:cytoplasm"/>
    <property type="evidence" value="ECO:0007669"/>
    <property type="project" value="TreeGrafter"/>
</dbReference>
<dbReference type="Pfam" id="PF01370">
    <property type="entry name" value="Epimerase"/>
    <property type="match status" value="1"/>
</dbReference>
<dbReference type="SUPFAM" id="SSF51735">
    <property type="entry name" value="NAD(P)-binding Rossmann-fold domains"/>
    <property type="match status" value="1"/>
</dbReference>
<dbReference type="InterPro" id="IPR001509">
    <property type="entry name" value="Epimerase_deHydtase"/>
</dbReference>
<keyword evidence="4" id="KW-1185">Reference proteome</keyword>
<dbReference type="InterPro" id="IPR036291">
    <property type="entry name" value="NAD(P)-bd_dom_sf"/>
</dbReference>
<evidence type="ECO:0000313" key="4">
    <source>
        <dbReference type="Proteomes" id="UP000604475"/>
    </source>
</evidence>
<organism evidence="3 4">
    <name type="scientific">Frankia nepalensis</name>
    <dbReference type="NCBI Taxonomy" id="1836974"/>
    <lineage>
        <taxon>Bacteria</taxon>
        <taxon>Bacillati</taxon>
        <taxon>Actinomycetota</taxon>
        <taxon>Actinomycetes</taxon>
        <taxon>Frankiales</taxon>
        <taxon>Frankiaceae</taxon>
        <taxon>Frankia</taxon>
    </lineage>
</organism>
<evidence type="ECO:0000259" key="2">
    <source>
        <dbReference type="Pfam" id="PF01370"/>
    </source>
</evidence>
<feature type="region of interest" description="Disordered" evidence="1">
    <location>
        <begin position="339"/>
        <end position="365"/>
    </location>
</feature>
<evidence type="ECO:0000313" key="3">
    <source>
        <dbReference type="EMBL" id="MBL7626789.1"/>
    </source>
</evidence>
<dbReference type="PANTHER" id="PTHR48079:SF6">
    <property type="entry name" value="NAD(P)-BINDING DOMAIN-CONTAINING PROTEIN-RELATED"/>
    <property type="match status" value="1"/>
</dbReference>
<proteinExistence type="predicted"/>
<comment type="caution">
    <text evidence="3">The sequence shown here is derived from an EMBL/GenBank/DDBJ whole genome shotgun (WGS) entry which is preliminary data.</text>
</comment>
<dbReference type="EMBL" id="JAEACQ010000148">
    <property type="protein sequence ID" value="MBL7626789.1"/>
    <property type="molecule type" value="Genomic_DNA"/>
</dbReference>
<dbReference type="Gene3D" id="3.40.50.720">
    <property type="entry name" value="NAD(P)-binding Rossmann-like Domain"/>
    <property type="match status" value="1"/>
</dbReference>